<dbReference type="PANTHER" id="PTHR34075">
    <property type="entry name" value="BLR3430 PROTEIN"/>
    <property type="match status" value="1"/>
</dbReference>
<evidence type="ECO:0000313" key="2">
    <source>
        <dbReference type="EMBL" id="MBD1599361.1"/>
    </source>
</evidence>
<evidence type="ECO:0000259" key="1">
    <source>
        <dbReference type="Pfam" id="PF01796"/>
    </source>
</evidence>
<name>A0ABR7Z237_9PSED</name>
<gene>
    <name evidence="2" type="ORF">HAQ05_11685</name>
</gene>
<dbReference type="InterPro" id="IPR012340">
    <property type="entry name" value="NA-bd_OB-fold"/>
</dbReference>
<keyword evidence="3" id="KW-1185">Reference proteome</keyword>
<dbReference type="RefSeq" id="WP_190420648.1">
    <property type="nucleotide sequence ID" value="NZ_JAAOCA010000013.1"/>
</dbReference>
<evidence type="ECO:0000313" key="3">
    <source>
        <dbReference type="Proteomes" id="UP000805841"/>
    </source>
</evidence>
<dbReference type="PANTHER" id="PTHR34075:SF5">
    <property type="entry name" value="BLR3430 PROTEIN"/>
    <property type="match status" value="1"/>
</dbReference>
<dbReference type="InterPro" id="IPR002878">
    <property type="entry name" value="ChsH2_C"/>
</dbReference>
<accession>A0ABR7Z237</accession>
<organism evidence="2 3">
    <name type="scientific">Pseudomonas typographi</name>
    <dbReference type="NCBI Taxonomy" id="2715964"/>
    <lineage>
        <taxon>Bacteria</taxon>
        <taxon>Pseudomonadati</taxon>
        <taxon>Pseudomonadota</taxon>
        <taxon>Gammaproteobacteria</taxon>
        <taxon>Pseudomonadales</taxon>
        <taxon>Pseudomonadaceae</taxon>
        <taxon>Pseudomonas</taxon>
    </lineage>
</organism>
<comment type="caution">
    <text evidence="2">The sequence shown here is derived from an EMBL/GenBank/DDBJ whole genome shotgun (WGS) entry which is preliminary data.</text>
</comment>
<dbReference type="InterPro" id="IPR052513">
    <property type="entry name" value="Thioester_dehydratase-like"/>
</dbReference>
<dbReference type="Pfam" id="PF01796">
    <property type="entry name" value="OB_ChsH2_C"/>
    <property type="match status" value="1"/>
</dbReference>
<dbReference type="SUPFAM" id="SSF50249">
    <property type="entry name" value="Nucleic acid-binding proteins"/>
    <property type="match status" value="1"/>
</dbReference>
<dbReference type="EMBL" id="JAAOCA010000013">
    <property type="protein sequence ID" value="MBD1599361.1"/>
    <property type="molecule type" value="Genomic_DNA"/>
</dbReference>
<protein>
    <submittedName>
        <fullName evidence="2">Nucleic acid-binding protein</fullName>
    </submittedName>
</protein>
<reference evidence="2 3" key="1">
    <citation type="journal article" date="2020" name="Insects">
        <title>Bacteria Belonging to Pseudomonas typographi sp. nov. from the Bark Beetle Ips typographus Have Genomic Potential to Aid in the Host Ecology.</title>
        <authorList>
            <person name="Peral-Aranega E."/>
            <person name="Saati-Santamaria Z."/>
            <person name="Kolarik M."/>
            <person name="Rivas R."/>
            <person name="Garcia-Fraile P."/>
        </authorList>
    </citation>
    <scope>NUCLEOTIDE SEQUENCE [LARGE SCALE GENOMIC DNA]</scope>
    <source>
        <strain evidence="2 3">CA3A</strain>
    </source>
</reference>
<feature type="domain" description="ChsH2 C-terminal OB-fold" evidence="1">
    <location>
        <begin position="53"/>
        <end position="108"/>
    </location>
</feature>
<proteinExistence type="predicted"/>
<sequence>MTAMHPQGVGPQATYEAFLREGRFMLQRSRATGRHVFYPRVLVPGSGEADLEWVPASGLGTLYAITVDHAREGDRNIILVQLDEGPRMMACLVDCLAAPIGTRLKAEVQVLGEHPAVVFRCLGEVQP</sequence>
<dbReference type="Proteomes" id="UP000805841">
    <property type="component" value="Unassembled WGS sequence"/>
</dbReference>